<evidence type="ECO:0000313" key="2">
    <source>
        <dbReference type="Proteomes" id="UP000315423"/>
    </source>
</evidence>
<organism evidence="1 2">
    <name type="scientific">Candidatus Methanomarinus sp</name>
    <dbReference type="NCBI Taxonomy" id="3386244"/>
    <lineage>
        <taxon>Archaea</taxon>
        <taxon>Methanobacteriati</taxon>
        <taxon>Methanobacteriota</taxon>
        <taxon>Stenosarchaea group</taxon>
        <taxon>Methanomicrobia</taxon>
        <taxon>Methanosarcinales</taxon>
        <taxon>ANME-2 cluster</taxon>
        <taxon>Candidatus Methanocomedenaceae</taxon>
        <taxon>Candidatus Methanomarinus</taxon>
    </lineage>
</organism>
<name>A0AC61SAQ0_9EURY</name>
<evidence type="ECO:0000313" key="1">
    <source>
        <dbReference type="EMBL" id="TKY91618.1"/>
    </source>
</evidence>
<accession>A0AC61SAQ0</accession>
<protein>
    <submittedName>
        <fullName evidence="1">Uncharacterized protein</fullName>
    </submittedName>
</protein>
<proteinExistence type="predicted"/>
<dbReference type="Proteomes" id="UP000315423">
    <property type="component" value="Unassembled WGS sequence"/>
</dbReference>
<gene>
    <name evidence="1" type="ORF">C5S46_04875</name>
</gene>
<reference evidence="1" key="1">
    <citation type="submission" date="2018-09" db="EMBL/GenBank/DDBJ databases">
        <title>A genomic encyclopedia of anaerobic methanotrophic archaea.</title>
        <authorList>
            <person name="Skennerton C.T."/>
            <person name="Chadwick G.L."/>
            <person name="Laso-Perez R."/>
            <person name="Leu A.O."/>
            <person name="Speth D.R."/>
            <person name="Yu H."/>
            <person name="Morgan-Lang C."/>
            <person name="Hatzenpichler R."/>
            <person name="Goudeau D."/>
            <person name="Malmstrom R."/>
            <person name="Woyke T."/>
            <person name="Hallam S."/>
            <person name="Tyson G.W."/>
            <person name="Wegener G."/>
            <person name="Boetius A."/>
            <person name="Orphan V.J."/>
        </authorList>
    </citation>
    <scope>NUCLEOTIDE SEQUENCE</scope>
    <source>
        <strain evidence="1">CONS3730D10UFb2</strain>
    </source>
</reference>
<comment type="caution">
    <text evidence="1">The sequence shown here is derived from an EMBL/GenBank/DDBJ whole genome shotgun (WGS) entry which is preliminary data.</text>
</comment>
<dbReference type="EMBL" id="QYBA01000161">
    <property type="protein sequence ID" value="TKY91618.1"/>
    <property type="molecule type" value="Genomic_DNA"/>
</dbReference>
<sequence length="194" mass="21508">MRSITYHNKTIRLIDHVYEPAEDSFLMVDALQAHMSKGDRILEVGCGSGIVSMFAVDHASLVIATDLNPYAVKCTRLNGITALVSDLFFGIRSTFDLIVFNPPYLPTSEGDYLGGWDDLMLDGGPDGRRVIKRFLAGIGEHLAPGGCILLLISSLTDIKEVCDMMRYEGLYVEQVAESKCFFEQLIVLKGQLQR</sequence>